<comment type="caution">
    <text evidence="2">The sequence shown here is derived from an EMBL/GenBank/DDBJ whole genome shotgun (WGS) entry which is preliminary data.</text>
</comment>
<gene>
    <name evidence="2" type="ORF">CBW21_11155</name>
</gene>
<feature type="region of interest" description="Disordered" evidence="1">
    <location>
        <begin position="230"/>
        <end position="259"/>
    </location>
</feature>
<evidence type="ECO:0000313" key="2">
    <source>
        <dbReference type="EMBL" id="OVE48016.1"/>
    </source>
</evidence>
<evidence type="ECO:0000256" key="1">
    <source>
        <dbReference type="SAM" id="MobiDB-lite"/>
    </source>
</evidence>
<organism evidence="2 3">
    <name type="scientific">Chromobacterium violaceum</name>
    <dbReference type="NCBI Taxonomy" id="536"/>
    <lineage>
        <taxon>Bacteria</taxon>
        <taxon>Pseudomonadati</taxon>
        <taxon>Pseudomonadota</taxon>
        <taxon>Betaproteobacteria</taxon>
        <taxon>Neisseriales</taxon>
        <taxon>Chromobacteriaceae</taxon>
        <taxon>Chromobacterium</taxon>
    </lineage>
</organism>
<sequence>MFKVSVAALAQHVAEQQAPLGGVGPVIDPMLPPRPPAPLVGFRHADLPLVPSFHCSPRRLPPPPDGKSINELLRINSHEHKRCGRQNSPDNCVQYCSHQTLTRRKTIMTQLLKPLLVAGLLLAGSAAVHAEDAAPGMSEQGMHMMDPAKRDAMMAKHLQALHDKLKIQPKQEAAWQAFAASMKPEKMEKPPMDDKATAPEKMESMMQRQQARMQKRLDALKAFYGQLTPEQQKIMDHLHGPQGMPRHPKKPDGAPPANG</sequence>
<proteinExistence type="predicted"/>
<evidence type="ECO:0008006" key="4">
    <source>
        <dbReference type="Google" id="ProtNLM"/>
    </source>
</evidence>
<dbReference type="GO" id="GO:0042597">
    <property type="term" value="C:periplasmic space"/>
    <property type="evidence" value="ECO:0007669"/>
    <property type="project" value="InterPro"/>
</dbReference>
<dbReference type="Pfam" id="PF07813">
    <property type="entry name" value="LTXXQ"/>
    <property type="match status" value="1"/>
</dbReference>
<accession>A0A202B8X8</accession>
<keyword evidence="3" id="KW-1185">Reference proteome</keyword>
<name>A0A202B8X8_CHRVL</name>
<dbReference type="InterPro" id="IPR012899">
    <property type="entry name" value="LTXXQ"/>
</dbReference>
<dbReference type="Proteomes" id="UP000196342">
    <property type="component" value="Unassembled WGS sequence"/>
</dbReference>
<dbReference type="AlphaFoldDB" id="A0A202B8X8"/>
<reference evidence="2 3" key="1">
    <citation type="submission" date="2017-05" db="EMBL/GenBank/DDBJ databases">
        <title>Chromobacterium violaceum GHPS1 isolated from Hydrocarbon polluted soil in French Guiana display an awesome secondary metabolite arsenal and a battery of drug and heavy-metal-resistance and detoxification of xenobiotics proteins.</title>
        <authorList>
            <person name="Belbahri L."/>
        </authorList>
    </citation>
    <scope>NUCLEOTIDE SEQUENCE [LARGE SCALE GENOMIC DNA]</scope>
    <source>
        <strain evidence="2 3">GHPS1</strain>
    </source>
</reference>
<evidence type="ECO:0000313" key="3">
    <source>
        <dbReference type="Proteomes" id="UP000196342"/>
    </source>
</evidence>
<dbReference type="EMBL" id="NHOO01000008">
    <property type="protein sequence ID" value="OVE48016.1"/>
    <property type="molecule type" value="Genomic_DNA"/>
</dbReference>
<protein>
    <recommendedName>
        <fullName evidence="4">Periplasmic protein</fullName>
    </recommendedName>
</protein>